<dbReference type="OrthoDB" id="26525at2759"/>
<sequence>MGCTASRHGNPIDAALIQALHAAKKRRGKKEFTFNELLLKFSSMAGGFKKAREYFDSMDLNGDKLIDLEEFLTMAPRVGLDMAVEDLKNVFNAADIDNSTKIDVFEFMLVFVVIQLLSPERAQHLPAEIQKTLEIVEDAFCCFDASEDGYLEPSEVAEVLCTSNTPGRTTRALADKLFAQLDFDGSGGISFKEFLIGLEKMVMEEYLDEDEEGGPTAAEEAEERELQARAKQLAAQQSRKRAVGRPAAIQSHSGSGAGGGGGGGGSRRGSGQGAVQGEESRRQHSGSGGGGSRRSGDGHHRSSEGGHHRSAK</sequence>
<feature type="region of interest" description="Disordered" evidence="4">
    <location>
        <begin position="207"/>
        <end position="312"/>
    </location>
</feature>
<dbReference type="Pfam" id="PF13499">
    <property type="entry name" value="EF-hand_7"/>
    <property type="match status" value="2"/>
</dbReference>
<evidence type="ECO:0000256" key="2">
    <source>
        <dbReference type="ARBA" id="ARBA00022737"/>
    </source>
</evidence>
<dbReference type="PROSITE" id="PS00018">
    <property type="entry name" value="EF_HAND_1"/>
    <property type="match status" value="2"/>
</dbReference>
<gene>
    <name evidence="6" type="ORF">Rsub_06251</name>
</gene>
<evidence type="ECO:0000313" key="6">
    <source>
        <dbReference type="EMBL" id="GBF93531.1"/>
    </source>
</evidence>
<dbReference type="Proteomes" id="UP000247498">
    <property type="component" value="Unassembled WGS sequence"/>
</dbReference>
<feature type="domain" description="EF-hand" evidence="5">
    <location>
        <begin position="82"/>
        <end position="117"/>
    </location>
</feature>
<feature type="domain" description="EF-hand" evidence="5">
    <location>
        <begin position="169"/>
        <end position="204"/>
    </location>
</feature>
<feature type="domain" description="EF-hand" evidence="5">
    <location>
        <begin position="131"/>
        <end position="166"/>
    </location>
</feature>
<protein>
    <recommendedName>
        <fullName evidence="5">EF-hand domain-containing protein</fullName>
    </recommendedName>
</protein>
<dbReference type="AlphaFoldDB" id="A0A2V0P0X8"/>
<dbReference type="SUPFAM" id="SSF47473">
    <property type="entry name" value="EF-hand"/>
    <property type="match status" value="1"/>
</dbReference>
<reference evidence="6 7" key="1">
    <citation type="journal article" date="2018" name="Sci. Rep.">
        <title>Raphidocelis subcapitata (=Pseudokirchneriella subcapitata) provides an insight into genome evolution and environmental adaptations in the Sphaeropleales.</title>
        <authorList>
            <person name="Suzuki S."/>
            <person name="Yamaguchi H."/>
            <person name="Nakajima N."/>
            <person name="Kawachi M."/>
        </authorList>
    </citation>
    <scope>NUCLEOTIDE SEQUENCE [LARGE SCALE GENOMIC DNA]</scope>
    <source>
        <strain evidence="6 7">NIES-35</strain>
    </source>
</reference>
<keyword evidence="3" id="KW-0106">Calcium</keyword>
<dbReference type="InterPro" id="IPR011992">
    <property type="entry name" value="EF-hand-dom_pair"/>
</dbReference>
<feature type="compositionally biased region" description="Basic and acidic residues" evidence="4">
    <location>
        <begin position="294"/>
        <end position="312"/>
    </location>
</feature>
<dbReference type="GO" id="GO:0005509">
    <property type="term" value="F:calcium ion binding"/>
    <property type="evidence" value="ECO:0007669"/>
    <property type="project" value="InterPro"/>
</dbReference>
<evidence type="ECO:0000256" key="4">
    <source>
        <dbReference type="SAM" id="MobiDB-lite"/>
    </source>
</evidence>
<feature type="compositionally biased region" description="Acidic residues" evidence="4">
    <location>
        <begin position="207"/>
        <end position="223"/>
    </location>
</feature>
<comment type="caution">
    <text evidence="6">The sequence shown here is derived from an EMBL/GenBank/DDBJ whole genome shotgun (WGS) entry which is preliminary data.</text>
</comment>
<evidence type="ECO:0000256" key="3">
    <source>
        <dbReference type="ARBA" id="ARBA00022837"/>
    </source>
</evidence>
<dbReference type="InterPro" id="IPR002048">
    <property type="entry name" value="EF_hand_dom"/>
</dbReference>
<organism evidence="6 7">
    <name type="scientific">Raphidocelis subcapitata</name>
    <dbReference type="NCBI Taxonomy" id="307507"/>
    <lineage>
        <taxon>Eukaryota</taxon>
        <taxon>Viridiplantae</taxon>
        <taxon>Chlorophyta</taxon>
        <taxon>core chlorophytes</taxon>
        <taxon>Chlorophyceae</taxon>
        <taxon>CS clade</taxon>
        <taxon>Sphaeropleales</taxon>
        <taxon>Selenastraceae</taxon>
        <taxon>Raphidocelis</taxon>
    </lineage>
</organism>
<keyword evidence="1" id="KW-0479">Metal-binding</keyword>
<feature type="compositionally biased region" description="Gly residues" evidence="4">
    <location>
        <begin position="255"/>
        <end position="274"/>
    </location>
</feature>
<dbReference type="InterPro" id="IPR018247">
    <property type="entry name" value="EF_Hand_1_Ca_BS"/>
</dbReference>
<keyword evidence="2" id="KW-0677">Repeat</keyword>
<dbReference type="STRING" id="307507.A0A2V0P0X8"/>
<dbReference type="EMBL" id="BDRX01000042">
    <property type="protein sequence ID" value="GBF93531.1"/>
    <property type="molecule type" value="Genomic_DNA"/>
</dbReference>
<evidence type="ECO:0000313" key="7">
    <source>
        <dbReference type="Proteomes" id="UP000247498"/>
    </source>
</evidence>
<dbReference type="CDD" id="cd00051">
    <property type="entry name" value="EFh"/>
    <property type="match status" value="2"/>
</dbReference>
<dbReference type="PANTHER" id="PTHR34524">
    <property type="entry name" value="CALCYPHOSIN"/>
    <property type="match status" value="1"/>
</dbReference>
<feature type="domain" description="EF-hand" evidence="5">
    <location>
        <begin position="46"/>
        <end position="81"/>
    </location>
</feature>
<evidence type="ECO:0000256" key="1">
    <source>
        <dbReference type="ARBA" id="ARBA00022723"/>
    </source>
</evidence>
<dbReference type="FunCoup" id="A0A2V0P0X8">
    <property type="interactions" value="20"/>
</dbReference>
<evidence type="ECO:0000259" key="5">
    <source>
        <dbReference type="PROSITE" id="PS50222"/>
    </source>
</evidence>
<dbReference type="InParanoid" id="A0A2V0P0X8"/>
<name>A0A2V0P0X8_9CHLO</name>
<proteinExistence type="predicted"/>
<dbReference type="PROSITE" id="PS50222">
    <property type="entry name" value="EF_HAND_2"/>
    <property type="match status" value="4"/>
</dbReference>
<accession>A0A2V0P0X8</accession>
<dbReference type="InterPro" id="IPR051581">
    <property type="entry name" value="Ca-bind"/>
</dbReference>
<dbReference type="SMART" id="SM00054">
    <property type="entry name" value="EFh"/>
    <property type="match status" value="4"/>
</dbReference>
<dbReference type="Gene3D" id="1.10.238.10">
    <property type="entry name" value="EF-hand"/>
    <property type="match status" value="2"/>
</dbReference>
<keyword evidence="7" id="KW-1185">Reference proteome</keyword>